<keyword evidence="4" id="KW-1185">Reference proteome</keyword>
<protein>
    <submittedName>
        <fullName evidence="3">Uncharacterized protein</fullName>
    </submittedName>
</protein>
<dbReference type="OrthoDB" id="10012439at2"/>
<dbReference type="AlphaFoldDB" id="A0A2U8WHI7"/>
<sequence length="97" mass="9265">MSRTSPRAALGASLLAAGFLAAPAAQACSGITCLARPGNPGVGGGVGRSGGLPPPVMNPVKVGQGHGGVVSAGAGNGKDRLPKGAAIQVSPPANFRR</sequence>
<evidence type="ECO:0000256" key="1">
    <source>
        <dbReference type="SAM" id="MobiDB-lite"/>
    </source>
</evidence>
<evidence type="ECO:0000256" key="2">
    <source>
        <dbReference type="SAM" id="SignalP"/>
    </source>
</evidence>
<feature type="chain" id="PRO_5015927913" evidence="2">
    <location>
        <begin position="28"/>
        <end position="97"/>
    </location>
</feature>
<feature type="signal peptide" evidence="2">
    <location>
        <begin position="1"/>
        <end position="27"/>
    </location>
</feature>
<dbReference type="PROSITE" id="PS51318">
    <property type="entry name" value="TAT"/>
    <property type="match status" value="1"/>
</dbReference>
<feature type="region of interest" description="Disordered" evidence="1">
    <location>
        <begin position="45"/>
        <end position="97"/>
    </location>
</feature>
<reference evidence="3 4" key="1">
    <citation type="submission" date="2018-05" db="EMBL/GenBank/DDBJ databases">
        <title>Complete Genome Sequence of Methylobacterium sp. 17Sr1-28.</title>
        <authorList>
            <person name="Srinivasan S."/>
        </authorList>
    </citation>
    <scope>NUCLEOTIDE SEQUENCE [LARGE SCALE GENOMIC DNA]</scope>
    <source>
        <strain evidence="3 4">17Sr1-28</strain>
    </source>
</reference>
<dbReference type="KEGG" id="mtea:DK419_00635"/>
<proteinExistence type="predicted"/>
<name>A0A2U8WHI7_9HYPH</name>
<evidence type="ECO:0000313" key="4">
    <source>
        <dbReference type="Proteomes" id="UP000245444"/>
    </source>
</evidence>
<organism evidence="3 4">
    <name type="scientific">Methylobacterium terrae</name>
    <dbReference type="NCBI Taxonomy" id="2202827"/>
    <lineage>
        <taxon>Bacteria</taxon>
        <taxon>Pseudomonadati</taxon>
        <taxon>Pseudomonadota</taxon>
        <taxon>Alphaproteobacteria</taxon>
        <taxon>Hyphomicrobiales</taxon>
        <taxon>Methylobacteriaceae</taxon>
        <taxon>Methylobacterium</taxon>
    </lineage>
</organism>
<dbReference type="RefSeq" id="WP_109957391.1">
    <property type="nucleotide sequence ID" value="NZ_CP029553.1"/>
</dbReference>
<keyword evidence="2" id="KW-0732">Signal</keyword>
<evidence type="ECO:0000313" key="3">
    <source>
        <dbReference type="EMBL" id="AWN45018.1"/>
    </source>
</evidence>
<gene>
    <name evidence="3" type="ORF">DK419_00635</name>
</gene>
<dbReference type="InterPro" id="IPR006311">
    <property type="entry name" value="TAT_signal"/>
</dbReference>
<dbReference type="Proteomes" id="UP000245444">
    <property type="component" value="Chromosome"/>
</dbReference>
<dbReference type="PROSITE" id="PS51257">
    <property type="entry name" value="PROKAR_LIPOPROTEIN"/>
    <property type="match status" value="1"/>
</dbReference>
<dbReference type="EMBL" id="CP029553">
    <property type="protein sequence ID" value="AWN45018.1"/>
    <property type="molecule type" value="Genomic_DNA"/>
</dbReference>
<feature type="compositionally biased region" description="Gly residues" evidence="1">
    <location>
        <begin position="64"/>
        <end position="76"/>
    </location>
</feature>
<accession>A0A2U8WHI7</accession>